<evidence type="ECO:0000256" key="4">
    <source>
        <dbReference type="ARBA" id="ARBA00022723"/>
    </source>
</evidence>
<evidence type="ECO:0000256" key="3">
    <source>
        <dbReference type="ARBA" id="ARBA00022679"/>
    </source>
</evidence>
<dbReference type="AlphaFoldDB" id="A0A6J6E643"/>
<organism evidence="6">
    <name type="scientific">freshwater metagenome</name>
    <dbReference type="NCBI Taxonomy" id="449393"/>
    <lineage>
        <taxon>unclassified sequences</taxon>
        <taxon>metagenomes</taxon>
        <taxon>ecological metagenomes</taxon>
    </lineage>
</organism>
<reference evidence="6" key="1">
    <citation type="submission" date="2020-05" db="EMBL/GenBank/DDBJ databases">
        <authorList>
            <person name="Chiriac C."/>
            <person name="Salcher M."/>
            <person name="Ghai R."/>
            <person name="Kavagutti S V."/>
        </authorList>
    </citation>
    <scope>NUCLEOTIDE SEQUENCE</scope>
</reference>
<dbReference type="InterPro" id="IPR033749">
    <property type="entry name" value="Polyprenyl_synt_CS"/>
</dbReference>
<dbReference type="SUPFAM" id="SSF48576">
    <property type="entry name" value="Terpenoid synthases"/>
    <property type="match status" value="1"/>
</dbReference>
<dbReference type="EMBL" id="CAEZTJ010000107">
    <property type="protein sequence ID" value="CAB4571892.1"/>
    <property type="molecule type" value="Genomic_DNA"/>
</dbReference>
<protein>
    <submittedName>
        <fullName evidence="6">Unannotated protein</fullName>
    </submittedName>
</protein>
<evidence type="ECO:0000313" key="6">
    <source>
        <dbReference type="EMBL" id="CAB4571892.1"/>
    </source>
</evidence>
<keyword evidence="5" id="KW-0460">Magnesium</keyword>
<sequence>MSNPQLAIEGLDPLLAADLAQGLAQVEELLSTHIEGDYPLVEETSRHLVLAGGKRLRPLLVLLTSHLGPERGSNIFKAAVACELTHLGTLYHDDVMDEAALRRGVTSANYRWGNAVAILTGDYLFAKTSALLAEVGPEAVLLQALTFERLVIGQIQETQGPNPSQDPMDHYMKVVSNKTASLISTSARFGAMLSGADPRITETVTEFGELIGTAFQLADDILDIASESAQSGKTPGTDLKEGIPTLVTILARASEDPADADLKEILSGPIHDEVLLQQTLIRLRSHKAMGQARQMLDETAARALTLLEDLPENPVKQALSGVISAVINRSA</sequence>
<proteinExistence type="inferred from homology"/>
<accession>A0A6J6E643</accession>
<comment type="similarity">
    <text evidence="2">Belongs to the FPP/GGPP synthase family.</text>
</comment>
<dbReference type="GO" id="GO:0046872">
    <property type="term" value="F:metal ion binding"/>
    <property type="evidence" value="ECO:0007669"/>
    <property type="project" value="UniProtKB-KW"/>
</dbReference>
<dbReference type="CDD" id="cd00685">
    <property type="entry name" value="Trans_IPPS_HT"/>
    <property type="match status" value="1"/>
</dbReference>
<dbReference type="GO" id="GO:0004659">
    <property type="term" value="F:prenyltransferase activity"/>
    <property type="evidence" value="ECO:0007669"/>
    <property type="project" value="InterPro"/>
</dbReference>
<evidence type="ECO:0000256" key="2">
    <source>
        <dbReference type="ARBA" id="ARBA00006706"/>
    </source>
</evidence>
<dbReference type="InterPro" id="IPR000092">
    <property type="entry name" value="Polyprenyl_synt"/>
</dbReference>
<dbReference type="GO" id="GO:0008299">
    <property type="term" value="P:isoprenoid biosynthetic process"/>
    <property type="evidence" value="ECO:0007669"/>
    <property type="project" value="InterPro"/>
</dbReference>
<evidence type="ECO:0000256" key="1">
    <source>
        <dbReference type="ARBA" id="ARBA00001946"/>
    </source>
</evidence>
<dbReference type="PANTHER" id="PTHR12001:SF69">
    <property type="entry name" value="ALL TRANS-POLYPRENYL-DIPHOSPHATE SYNTHASE PDSS1"/>
    <property type="match status" value="1"/>
</dbReference>
<dbReference type="PANTHER" id="PTHR12001">
    <property type="entry name" value="GERANYLGERANYL PYROPHOSPHATE SYNTHASE"/>
    <property type="match status" value="1"/>
</dbReference>
<dbReference type="Gene3D" id="1.10.600.10">
    <property type="entry name" value="Farnesyl Diphosphate Synthase"/>
    <property type="match status" value="1"/>
</dbReference>
<comment type="cofactor">
    <cofactor evidence="1">
        <name>Mg(2+)</name>
        <dbReference type="ChEBI" id="CHEBI:18420"/>
    </cofactor>
</comment>
<dbReference type="SFLD" id="SFLDG01017">
    <property type="entry name" value="Polyprenyl_Transferase_Like"/>
    <property type="match status" value="1"/>
</dbReference>
<evidence type="ECO:0000256" key="5">
    <source>
        <dbReference type="ARBA" id="ARBA00022842"/>
    </source>
</evidence>
<gene>
    <name evidence="6" type="ORF">UFOPK1650_00750</name>
</gene>
<dbReference type="SFLD" id="SFLDS00005">
    <property type="entry name" value="Isoprenoid_Synthase_Type_I"/>
    <property type="match status" value="1"/>
</dbReference>
<keyword evidence="3" id="KW-0808">Transferase</keyword>
<dbReference type="PROSITE" id="PS00444">
    <property type="entry name" value="POLYPRENYL_SYNTHASE_2"/>
    <property type="match status" value="1"/>
</dbReference>
<keyword evidence="4" id="KW-0479">Metal-binding</keyword>
<dbReference type="Pfam" id="PF00348">
    <property type="entry name" value="polyprenyl_synt"/>
    <property type="match status" value="1"/>
</dbReference>
<dbReference type="InterPro" id="IPR008949">
    <property type="entry name" value="Isoprenoid_synthase_dom_sf"/>
</dbReference>
<name>A0A6J6E643_9ZZZZ</name>